<dbReference type="EMBL" id="BSNL01000001">
    <property type="protein sequence ID" value="GLQ25534.1"/>
    <property type="molecule type" value="Genomic_DNA"/>
</dbReference>
<dbReference type="Proteomes" id="UP001161388">
    <property type="component" value="Unassembled WGS sequence"/>
</dbReference>
<organism evidence="1 2">
    <name type="scientific">Sulfitobacter pacificus</name>
    <dbReference type="NCBI Taxonomy" id="1499314"/>
    <lineage>
        <taxon>Bacteria</taxon>
        <taxon>Pseudomonadati</taxon>
        <taxon>Pseudomonadota</taxon>
        <taxon>Alphaproteobacteria</taxon>
        <taxon>Rhodobacterales</taxon>
        <taxon>Roseobacteraceae</taxon>
        <taxon>Sulfitobacter</taxon>
    </lineage>
</organism>
<sequence>MLHIGVLFLALRERDSGAVRDGRYPGQGIRLPAMTGEKYKYPPK</sequence>
<accession>A0ABQ5VDE9</accession>
<reference evidence="1" key="2">
    <citation type="submission" date="2023-01" db="EMBL/GenBank/DDBJ databases">
        <title>Draft genome sequence of Sulfitobacter pacificus strain NBRC 109915.</title>
        <authorList>
            <person name="Sun Q."/>
            <person name="Mori K."/>
        </authorList>
    </citation>
    <scope>NUCLEOTIDE SEQUENCE</scope>
    <source>
        <strain evidence="1">NBRC 109915</strain>
    </source>
</reference>
<name>A0ABQ5VDE9_9RHOB</name>
<evidence type="ECO:0000313" key="2">
    <source>
        <dbReference type="Proteomes" id="UP001161388"/>
    </source>
</evidence>
<keyword evidence="2" id="KW-1185">Reference proteome</keyword>
<gene>
    <name evidence="1" type="ORF">GCM10007927_03370</name>
</gene>
<protein>
    <submittedName>
        <fullName evidence="1">Uncharacterized protein</fullName>
    </submittedName>
</protein>
<reference evidence="1" key="1">
    <citation type="journal article" date="2014" name="Int. J. Syst. Evol. Microbiol.">
        <title>Complete genome of a new Firmicutes species belonging to the dominant human colonic microbiota ('Ruminococcus bicirculans') reveals two chromosomes and a selective capacity to utilize plant glucans.</title>
        <authorList>
            <consortium name="NISC Comparative Sequencing Program"/>
            <person name="Wegmann U."/>
            <person name="Louis P."/>
            <person name="Goesmann A."/>
            <person name="Henrissat B."/>
            <person name="Duncan S.H."/>
            <person name="Flint H.J."/>
        </authorList>
    </citation>
    <scope>NUCLEOTIDE SEQUENCE</scope>
    <source>
        <strain evidence="1">NBRC 109915</strain>
    </source>
</reference>
<evidence type="ECO:0000313" key="1">
    <source>
        <dbReference type="EMBL" id="GLQ25534.1"/>
    </source>
</evidence>
<proteinExistence type="predicted"/>
<comment type="caution">
    <text evidence="1">The sequence shown here is derived from an EMBL/GenBank/DDBJ whole genome shotgun (WGS) entry which is preliminary data.</text>
</comment>